<accession>C5L9K1</accession>
<dbReference type="Proteomes" id="UP000007800">
    <property type="component" value="Unassembled WGS sequence"/>
</dbReference>
<dbReference type="EMBL" id="GG682601">
    <property type="protein sequence ID" value="EER02976.1"/>
    <property type="molecule type" value="Genomic_DNA"/>
</dbReference>
<evidence type="ECO:0000313" key="8">
    <source>
        <dbReference type="Proteomes" id="UP000007800"/>
    </source>
</evidence>
<name>C5L9K1_PERM5</name>
<reference evidence="7 8" key="1">
    <citation type="submission" date="2008-07" db="EMBL/GenBank/DDBJ databases">
        <authorList>
            <person name="El-Sayed N."/>
            <person name="Caler E."/>
            <person name="Inman J."/>
            <person name="Amedeo P."/>
            <person name="Hass B."/>
            <person name="Wortman J."/>
        </authorList>
    </citation>
    <scope>NUCLEOTIDE SEQUENCE [LARGE SCALE GENOMIC DNA]</scope>
    <source>
        <strain evidence="7">ATCC 50983</strain>
        <strain evidence="8">ATCC 50983 / TXsc</strain>
    </source>
</reference>
<comment type="similarity">
    <text evidence="3">Belongs to the peptidase S8 family.</text>
</comment>
<evidence type="ECO:0000256" key="1">
    <source>
        <dbReference type="ARBA" id="ARBA00023529"/>
    </source>
</evidence>
<organism evidence="8">
    <name type="scientific">Perkinsus marinus (strain ATCC 50983 / TXsc)</name>
    <dbReference type="NCBI Taxonomy" id="423536"/>
    <lineage>
        <taxon>Eukaryota</taxon>
        <taxon>Sar</taxon>
        <taxon>Alveolata</taxon>
        <taxon>Perkinsozoa</taxon>
        <taxon>Perkinsea</taxon>
        <taxon>Perkinsida</taxon>
        <taxon>Perkinsidae</taxon>
        <taxon>Perkinsus</taxon>
    </lineage>
</organism>
<dbReference type="SUPFAM" id="SSF52743">
    <property type="entry name" value="Subtilisin-like"/>
    <property type="match status" value="1"/>
</dbReference>
<dbReference type="CDD" id="cd00306">
    <property type="entry name" value="Peptidases_S8_S53"/>
    <property type="match status" value="1"/>
</dbReference>
<evidence type="ECO:0000313" key="7">
    <source>
        <dbReference type="EMBL" id="EER06594.1"/>
    </source>
</evidence>
<protein>
    <recommendedName>
        <fullName evidence="2">subtilisin</fullName>
        <ecNumber evidence="2">3.4.21.62</ecNumber>
    </recommendedName>
</protein>
<dbReference type="Pfam" id="PF00082">
    <property type="entry name" value="Peptidase_S8"/>
    <property type="match status" value="1"/>
</dbReference>
<dbReference type="OrthoDB" id="206201at2759"/>
<dbReference type="GeneID" id="9051552"/>
<dbReference type="PROSITE" id="PS51892">
    <property type="entry name" value="SUBTILASE"/>
    <property type="match status" value="1"/>
</dbReference>
<feature type="region of interest" description="Disordered" evidence="4">
    <location>
        <begin position="24"/>
        <end position="52"/>
    </location>
</feature>
<dbReference type="InterPro" id="IPR000209">
    <property type="entry name" value="Peptidase_S8/S53_dom"/>
</dbReference>
<evidence type="ECO:0000259" key="5">
    <source>
        <dbReference type="Pfam" id="PF00082"/>
    </source>
</evidence>
<dbReference type="GO" id="GO:0006508">
    <property type="term" value="P:proteolysis"/>
    <property type="evidence" value="ECO:0007669"/>
    <property type="project" value="InterPro"/>
</dbReference>
<dbReference type="InterPro" id="IPR036852">
    <property type="entry name" value="Peptidase_S8/S53_dom_sf"/>
</dbReference>
<feature type="compositionally biased region" description="Basic and acidic residues" evidence="4">
    <location>
        <begin position="24"/>
        <end position="35"/>
    </location>
</feature>
<gene>
    <name evidence="6" type="ORF">Pmar_PMAR002757</name>
    <name evidence="7" type="ORF">Pmar_PMAR022651</name>
</gene>
<dbReference type="Gene3D" id="3.40.50.200">
    <property type="entry name" value="Peptidase S8/S53 domain"/>
    <property type="match status" value="1"/>
</dbReference>
<comment type="caution">
    <text evidence="3">Lacks conserved residue(s) required for the propagation of feature annotation.</text>
</comment>
<evidence type="ECO:0000256" key="2">
    <source>
        <dbReference type="ARBA" id="ARBA00023619"/>
    </source>
</evidence>
<feature type="domain" description="Peptidase S8/S53" evidence="5">
    <location>
        <begin position="1"/>
        <end position="92"/>
    </location>
</feature>
<comment type="catalytic activity">
    <reaction evidence="1">
        <text>Hydrolysis of proteins with broad specificity for peptide bonds, and a preference for a large uncharged residue in P1. Hydrolyzes peptide amides.</text>
        <dbReference type="EC" id="3.4.21.62"/>
    </reaction>
</comment>
<evidence type="ECO:0000256" key="4">
    <source>
        <dbReference type="SAM" id="MobiDB-lite"/>
    </source>
</evidence>
<dbReference type="GeneID" id="9055939"/>
<dbReference type="EMBL" id="GG680505">
    <property type="protein sequence ID" value="EER06594.1"/>
    <property type="molecule type" value="Genomic_DNA"/>
</dbReference>
<dbReference type="RefSeq" id="XP_002774778.1">
    <property type="nucleotide sequence ID" value="XM_002774732.1"/>
</dbReference>
<dbReference type="EC" id="3.4.21.62" evidence="2"/>
<evidence type="ECO:0000313" key="6">
    <source>
        <dbReference type="EMBL" id="EER02976.1"/>
    </source>
</evidence>
<keyword evidence="8" id="KW-1185">Reference proteome</keyword>
<dbReference type="RefSeq" id="XP_002771160.1">
    <property type="nucleotide sequence ID" value="XM_002771114.1"/>
</dbReference>
<dbReference type="AlphaFoldDB" id="C5L9K1"/>
<proteinExistence type="inferred from homology"/>
<dbReference type="GO" id="GO:0004252">
    <property type="term" value="F:serine-type endopeptidase activity"/>
    <property type="evidence" value="ECO:0007669"/>
    <property type="project" value="UniProtKB-EC"/>
</dbReference>
<sequence>MDTGIEAEHPEFDRRLLKEIDLTGRHGENDTDRHGHGPAMAGITAANSNNGEGISGIADKVKIRSIRISIHGRGITAVQLVRAWEAVLACGDSDIIVYAYAGGVCRRTASIYNYVLKKAVKKD</sequence>
<evidence type="ECO:0000256" key="3">
    <source>
        <dbReference type="PROSITE-ProRule" id="PRU01240"/>
    </source>
</evidence>